<evidence type="ECO:0008006" key="3">
    <source>
        <dbReference type="Google" id="ProtNLM"/>
    </source>
</evidence>
<name>A0ABD4QY67_VIBAN</name>
<proteinExistence type="predicted"/>
<organism evidence="1 2">
    <name type="scientific">Vibrio anguillarum</name>
    <name type="common">Listonella anguillarum</name>
    <dbReference type="NCBI Taxonomy" id="55601"/>
    <lineage>
        <taxon>Bacteria</taxon>
        <taxon>Pseudomonadati</taxon>
        <taxon>Pseudomonadota</taxon>
        <taxon>Gammaproteobacteria</taxon>
        <taxon>Vibrionales</taxon>
        <taxon>Vibrionaceae</taxon>
        <taxon>Vibrio</taxon>
    </lineage>
</organism>
<dbReference type="AlphaFoldDB" id="A0ABD4QY67"/>
<dbReference type="EMBL" id="JAHGUI010000071">
    <property type="protein sequence ID" value="MBT2920161.1"/>
    <property type="molecule type" value="Genomic_DNA"/>
</dbReference>
<dbReference type="RefSeq" id="WP_064626795.1">
    <property type="nucleotide sequence ID" value="NZ_JAHGUI010000071.1"/>
</dbReference>
<protein>
    <recommendedName>
        <fullName evidence="3">Phage protein</fullName>
    </recommendedName>
</protein>
<evidence type="ECO:0000313" key="1">
    <source>
        <dbReference type="EMBL" id="MBT2920161.1"/>
    </source>
</evidence>
<accession>A0ABD4QY67</accession>
<evidence type="ECO:0000313" key="2">
    <source>
        <dbReference type="Proteomes" id="UP000078309"/>
    </source>
</evidence>
<reference evidence="1 2" key="1">
    <citation type="journal article" date="2017" name="J. Fish Dis.">
        <title>Comparative assessment of Vibrio virulence in marine fish larvae.</title>
        <authorList>
            <person name="Ronneseth A."/>
            <person name="Castillo D."/>
            <person name="D'Alvise P."/>
            <person name="Tonnesen O."/>
            <person name="Haugland G."/>
            <person name="Grotkjaer T."/>
            <person name="Engell-Sorensen K."/>
            <person name="Norremark L."/>
            <person name="Bergh O."/>
            <person name="Wergeland H.I."/>
            <person name="Gram L."/>
        </authorList>
    </citation>
    <scope>NUCLEOTIDE SEQUENCE [LARGE SCALE GENOMIC DNA]</scope>
    <source>
        <strain evidence="1 2">90-11-286</strain>
    </source>
</reference>
<dbReference type="Proteomes" id="UP000078309">
    <property type="component" value="Unassembled WGS sequence"/>
</dbReference>
<sequence length="112" mass="11475">MRYSDGKKIAVLAPAGGVLKDIPHLVGSLVVVPTQTAKEGAMVTCHIDGHFDGPIKVGDTPSFDCDAAYFEAGEFTKTKPTAEGTVSQPVGVFVDGGVLLTGSVITEIVSAA</sequence>
<gene>
    <name evidence="1" type="ORF">PL14_15910</name>
</gene>
<comment type="caution">
    <text evidence="1">The sequence shown here is derived from an EMBL/GenBank/DDBJ whole genome shotgun (WGS) entry which is preliminary data.</text>
</comment>